<accession>A0A158DS47</accession>
<evidence type="ECO:0000256" key="1">
    <source>
        <dbReference type="SAM" id="Phobius"/>
    </source>
</evidence>
<keyword evidence="3" id="KW-1185">Reference proteome</keyword>
<dbReference type="EMBL" id="FCOJ02000119">
    <property type="protein sequence ID" value="SAK97442.1"/>
    <property type="molecule type" value="Genomic_DNA"/>
</dbReference>
<organism evidence="2 3">
    <name type="scientific">Caballeronia glebae</name>
    <dbReference type="NCBI Taxonomy" id="1777143"/>
    <lineage>
        <taxon>Bacteria</taxon>
        <taxon>Pseudomonadati</taxon>
        <taxon>Pseudomonadota</taxon>
        <taxon>Betaproteobacteria</taxon>
        <taxon>Burkholderiales</taxon>
        <taxon>Burkholderiaceae</taxon>
        <taxon>Caballeronia</taxon>
    </lineage>
</organism>
<comment type="caution">
    <text evidence="2">The sequence shown here is derived from an EMBL/GenBank/DDBJ whole genome shotgun (WGS) entry which is preliminary data.</text>
</comment>
<feature type="transmembrane region" description="Helical" evidence="1">
    <location>
        <begin position="6"/>
        <end position="27"/>
    </location>
</feature>
<proteinExistence type="predicted"/>
<dbReference type="Proteomes" id="UP000054596">
    <property type="component" value="Unassembled WGS sequence"/>
</dbReference>
<gene>
    <name evidence="2" type="ORF">AWB82_07133</name>
</gene>
<evidence type="ECO:0000313" key="2">
    <source>
        <dbReference type="EMBL" id="SAK97442.1"/>
    </source>
</evidence>
<feature type="transmembrane region" description="Helical" evidence="1">
    <location>
        <begin position="34"/>
        <end position="50"/>
    </location>
</feature>
<dbReference type="AlphaFoldDB" id="A0A158DS47"/>
<protein>
    <submittedName>
        <fullName evidence="2">Uncharacterized protein</fullName>
    </submittedName>
</protein>
<sequence>MATDCVPFTVTTLPMIVPVFASVALWVETVSPSMRPWFVIVFFALTVVLAEFRSPLAWLSTLFALTVNALTAASVPWFVNVPVVVKLRSRLA</sequence>
<feature type="transmembrane region" description="Helical" evidence="1">
    <location>
        <begin position="56"/>
        <end position="79"/>
    </location>
</feature>
<keyword evidence="1" id="KW-0472">Membrane</keyword>
<name>A0A158DS47_9BURK</name>
<keyword evidence="1" id="KW-1133">Transmembrane helix</keyword>
<reference evidence="2" key="1">
    <citation type="submission" date="2016-01" db="EMBL/GenBank/DDBJ databases">
        <authorList>
            <person name="Peeters C."/>
        </authorList>
    </citation>
    <scope>NUCLEOTIDE SEQUENCE [LARGE SCALE GENOMIC DNA]</scope>
    <source>
        <strain evidence="2">LMG 29325</strain>
    </source>
</reference>
<keyword evidence="1" id="KW-0812">Transmembrane</keyword>
<evidence type="ECO:0000313" key="3">
    <source>
        <dbReference type="Proteomes" id="UP000054596"/>
    </source>
</evidence>